<evidence type="ECO:0008006" key="3">
    <source>
        <dbReference type="Google" id="ProtNLM"/>
    </source>
</evidence>
<dbReference type="OrthoDB" id="1001907at2759"/>
<evidence type="ECO:0000313" key="2">
    <source>
        <dbReference type="Proteomes" id="UP000593560"/>
    </source>
</evidence>
<dbReference type="Proteomes" id="UP000593560">
    <property type="component" value="Unassembled WGS sequence"/>
</dbReference>
<proteinExistence type="predicted"/>
<reference evidence="1 2" key="1">
    <citation type="journal article" date="2019" name="Genome Biol. Evol.">
        <title>Insights into the evolution of the New World diploid cottons (Gossypium, subgenus Houzingenia) based on genome sequencing.</title>
        <authorList>
            <person name="Grover C.E."/>
            <person name="Arick M.A. 2nd"/>
            <person name="Thrash A."/>
            <person name="Conover J.L."/>
            <person name="Sanders W.S."/>
            <person name="Peterson D.G."/>
            <person name="Frelichowski J.E."/>
            <person name="Scheffler J.A."/>
            <person name="Scheffler B.E."/>
            <person name="Wendel J.F."/>
        </authorList>
    </citation>
    <scope>NUCLEOTIDE SEQUENCE [LARGE SCALE GENOMIC DNA]</scope>
    <source>
        <strain evidence="1">0</strain>
        <tissue evidence="1">Leaf</tissue>
    </source>
</reference>
<gene>
    <name evidence="1" type="ORF">Gohar_010934</name>
</gene>
<keyword evidence="2" id="KW-1185">Reference proteome</keyword>
<accession>A0A7J9GT50</accession>
<organism evidence="1 2">
    <name type="scientific">Gossypium harknessii</name>
    <dbReference type="NCBI Taxonomy" id="34285"/>
    <lineage>
        <taxon>Eukaryota</taxon>
        <taxon>Viridiplantae</taxon>
        <taxon>Streptophyta</taxon>
        <taxon>Embryophyta</taxon>
        <taxon>Tracheophyta</taxon>
        <taxon>Spermatophyta</taxon>
        <taxon>Magnoliopsida</taxon>
        <taxon>eudicotyledons</taxon>
        <taxon>Gunneridae</taxon>
        <taxon>Pentapetalae</taxon>
        <taxon>rosids</taxon>
        <taxon>malvids</taxon>
        <taxon>Malvales</taxon>
        <taxon>Malvaceae</taxon>
        <taxon>Malvoideae</taxon>
        <taxon>Gossypium</taxon>
    </lineage>
</organism>
<dbReference type="EMBL" id="JABFAD010000006">
    <property type="protein sequence ID" value="MBA0800508.1"/>
    <property type="molecule type" value="Genomic_DNA"/>
</dbReference>
<evidence type="ECO:0000313" key="1">
    <source>
        <dbReference type="EMBL" id="MBA0800508.1"/>
    </source>
</evidence>
<comment type="caution">
    <text evidence="1">The sequence shown here is derived from an EMBL/GenBank/DDBJ whole genome shotgun (WGS) entry which is preliminary data.</text>
</comment>
<dbReference type="AlphaFoldDB" id="A0A7J9GT50"/>
<name>A0A7J9GT50_9ROSI</name>
<sequence>MREHWCKPLLGTIKCNVDEAIFVDNNATDWATIVRDAMGDFVRCIFGFSHGMLEPFMVEAIVVRVVLSWLRSWHVDGVFLEIDNQQLWYALNFAHAN</sequence>
<protein>
    <recommendedName>
        <fullName evidence="3">RNase H type-1 domain-containing protein</fullName>
    </recommendedName>
</protein>